<dbReference type="RefSeq" id="XP_040684194.1">
    <property type="nucleotide sequence ID" value="XM_040831618.1"/>
</dbReference>
<evidence type="ECO:0000259" key="2">
    <source>
        <dbReference type="Pfam" id="PF08241"/>
    </source>
</evidence>
<dbReference type="AlphaFoldDB" id="A0A1L9R6K6"/>
<dbReference type="OrthoDB" id="417697at2759"/>
<dbReference type="Proteomes" id="UP000184383">
    <property type="component" value="Unassembled WGS sequence"/>
</dbReference>
<evidence type="ECO:0000313" key="3">
    <source>
        <dbReference type="EMBL" id="OJJ30517.1"/>
    </source>
</evidence>
<protein>
    <recommendedName>
        <fullName evidence="2">Methyltransferase type 11 domain-containing protein</fullName>
    </recommendedName>
</protein>
<dbReference type="PANTHER" id="PTHR43591">
    <property type="entry name" value="METHYLTRANSFERASE"/>
    <property type="match status" value="1"/>
</dbReference>
<sequence length="320" mass="35550">MANENETYPLGRDSKESARLNVQNAFLIELIGTSPIHASIPENEIKCVADVATGTGVWLRDIATHLQKTNAKTKLEPMCHSPSSCSTRNTSEDTDTDTDENEEEYYYHGFDISPTQFIKYNTSNTVSPINLSVHNILDPFPEEHKGRYDLVHVRLLVMGLKVEDYEAAIRNIWGLLKPGGYMQWEDIDATSYSTAPAETEPPCVTEMRRLITRAVNALGMSPVAPAVIEREAVEAGLEGVRRDVCSTVSRKEKLRDKAREWLVRAARCALPVSMAKAGLIGEDEGKEVTEGLLRELEMGWGDAVPVVNLQVVVGRRPLLE</sequence>
<dbReference type="InterPro" id="IPR013216">
    <property type="entry name" value="Methyltransf_11"/>
</dbReference>
<reference evidence="4" key="1">
    <citation type="journal article" date="2017" name="Genome Biol.">
        <title>Comparative genomics reveals high biological diversity and specific adaptations in the industrially and medically important fungal genus Aspergillus.</title>
        <authorList>
            <person name="de Vries R.P."/>
            <person name="Riley R."/>
            <person name="Wiebenga A."/>
            <person name="Aguilar-Osorio G."/>
            <person name="Amillis S."/>
            <person name="Uchima C.A."/>
            <person name="Anderluh G."/>
            <person name="Asadollahi M."/>
            <person name="Askin M."/>
            <person name="Barry K."/>
            <person name="Battaglia E."/>
            <person name="Bayram O."/>
            <person name="Benocci T."/>
            <person name="Braus-Stromeyer S.A."/>
            <person name="Caldana C."/>
            <person name="Canovas D."/>
            <person name="Cerqueira G.C."/>
            <person name="Chen F."/>
            <person name="Chen W."/>
            <person name="Choi C."/>
            <person name="Clum A."/>
            <person name="Dos Santos R.A."/>
            <person name="Damasio A.R."/>
            <person name="Diallinas G."/>
            <person name="Emri T."/>
            <person name="Fekete E."/>
            <person name="Flipphi M."/>
            <person name="Freyberg S."/>
            <person name="Gallo A."/>
            <person name="Gournas C."/>
            <person name="Habgood R."/>
            <person name="Hainaut M."/>
            <person name="Harispe M.L."/>
            <person name="Henrissat B."/>
            <person name="Hilden K.S."/>
            <person name="Hope R."/>
            <person name="Hossain A."/>
            <person name="Karabika E."/>
            <person name="Karaffa L."/>
            <person name="Karanyi Z."/>
            <person name="Krasevec N."/>
            <person name="Kuo A."/>
            <person name="Kusch H."/>
            <person name="LaButti K."/>
            <person name="Lagendijk E.L."/>
            <person name="Lapidus A."/>
            <person name="Levasseur A."/>
            <person name="Lindquist E."/>
            <person name="Lipzen A."/>
            <person name="Logrieco A.F."/>
            <person name="MacCabe A."/>
            <person name="Maekelae M.R."/>
            <person name="Malavazi I."/>
            <person name="Melin P."/>
            <person name="Meyer V."/>
            <person name="Mielnichuk N."/>
            <person name="Miskei M."/>
            <person name="Molnar A.P."/>
            <person name="Mule G."/>
            <person name="Ngan C.Y."/>
            <person name="Orejas M."/>
            <person name="Orosz E."/>
            <person name="Ouedraogo J.P."/>
            <person name="Overkamp K.M."/>
            <person name="Park H.-S."/>
            <person name="Perrone G."/>
            <person name="Piumi F."/>
            <person name="Punt P.J."/>
            <person name="Ram A.F."/>
            <person name="Ramon A."/>
            <person name="Rauscher S."/>
            <person name="Record E."/>
            <person name="Riano-Pachon D.M."/>
            <person name="Robert V."/>
            <person name="Roehrig J."/>
            <person name="Ruller R."/>
            <person name="Salamov A."/>
            <person name="Salih N.S."/>
            <person name="Samson R.A."/>
            <person name="Sandor E."/>
            <person name="Sanguinetti M."/>
            <person name="Schuetze T."/>
            <person name="Sepcic K."/>
            <person name="Shelest E."/>
            <person name="Sherlock G."/>
            <person name="Sophianopoulou V."/>
            <person name="Squina F.M."/>
            <person name="Sun H."/>
            <person name="Susca A."/>
            <person name="Todd R.B."/>
            <person name="Tsang A."/>
            <person name="Unkles S.E."/>
            <person name="van de Wiele N."/>
            <person name="van Rossen-Uffink D."/>
            <person name="Oliveira J.V."/>
            <person name="Vesth T.C."/>
            <person name="Visser J."/>
            <person name="Yu J.-H."/>
            <person name="Zhou M."/>
            <person name="Andersen M.R."/>
            <person name="Archer D.B."/>
            <person name="Baker S.E."/>
            <person name="Benoit I."/>
            <person name="Brakhage A.A."/>
            <person name="Braus G.H."/>
            <person name="Fischer R."/>
            <person name="Frisvad J.C."/>
            <person name="Goldman G.H."/>
            <person name="Houbraken J."/>
            <person name="Oakley B."/>
            <person name="Pocsi I."/>
            <person name="Scazzocchio C."/>
            <person name="Seiboth B."/>
            <person name="vanKuyk P.A."/>
            <person name="Wortman J."/>
            <person name="Dyer P.S."/>
            <person name="Grigoriev I.V."/>
        </authorList>
    </citation>
    <scope>NUCLEOTIDE SEQUENCE [LARGE SCALE GENOMIC DNA]</scope>
    <source>
        <strain evidence="4">DTO 134E9</strain>
    </source>
</reference>
<dbReference type="Gene3D" id="3.40.50.150">
    <property type="entry name" value="Vaccinia Virus protein VP39"/>
    <property type="match status" value="1"/>
</dbReference>
<evidence type="ECO:0000256" key="1">
    <source>
        <dbReference type="SAM" id="MobiDB-lite"/>
    </source>
</evidence>
<proteinExistence type="predicted"/>
<dbReference type="EMBL" id="KV878217">
    <property type="protein sequence ID" value="OJJ30517.1"/>
    <property type="molecule type" value="Genomic_DNA"/>
</dbReference>
<dbReference type="GeneID" id="63747466"/>
<dbReference type="VEuPathDB" id="FungiDB:ASPWEDRAFT_177171"/>
<dbReference type="PANTHER" id="PTHR43591:SF50">
    <property type="entry name" value="METHYLTRANSFERASE DOMAIN-CONTAINING PROTEIN-RELATED"/>
    <property type="match status" value="1"/>
</dbReference>
<name>A0A1L9R6K6_ASPWE</name>
<feature type="domain" description="Methyltransferase type 11" evidence="2">
    <location>
        <begin position="105"/>
        <end position="182"/>
    </location>
</feature>
<feature type="region of interest" description="Disordered" evidence="1">
    <location>
        <begin position="74"/>
        <end position="99"/>
    </location>
</feature>
<gene>
    <name evidence="3" type="ORF">ASPWEDRAFT_177171</name>
</gene>
<dbReference type="GO" id="GO:0008757">
    <property type="term" value="F:S-adenosylmethionine-dependent methyltransferase activity"/>
    <property type="evidence" value="ECO:0007669"/>
    <property type="project" value="InterPro"/>
</dbReference>
<evidence type="ECO:0000313" key="4">
    <source>
        <dbReference type="Proteomes" id="UP000184383"/>
    </source>
</evidence>
<keyword evidence="4" id="KW-1185">Reference proteome</keyword>
<dbReference type="Pfam" id="PF08241">
    <property type="entry name" value="Methyltransf_11"/>
    <property type="match status" value="1"/>
</dbReference>
<accession>A0A1L9R6K6</accession>
<dbReference type="SUPFAM" id="SSF53335">
    <property type="entry name" value="S-adenosyl-L-methionine-dependent methyltransferases"/>
    <property type="match status" value="1"/>
</dbReference>
<organism evidence="3 4">
    <name type="scientific">Aspergillus wentii DTO 134E9</name>
    <dbReference type="NCBI Taxonomy" id="1073089"/>
    <lineage>
        <taxon>Eukaryota</taxon>
        <taxon>Fungi</taxon>
        <taxon>Dikarya</taxon>
        <taxon>Ascomycota</taxon>
        <taxon>Pezizomycotina</taxon>
        <taxon>Eurotiomycetes</taxon>
        <taxon>Eurotiomycetidae</taxon>
        <taxon>Eurotiales</taxon>
        <taxon>Aspergillaceae</taxon>
        <taxon>Aspergillus</taxon>
        <taxon>Aspergillus subgen. Cremei</taxon>
    </lineage>
</organism>
<dbReference type="STRING" id="1073089.A0A1L9R6K6"/>
<dbReference type="InterPro" id="IPR029063">
    <property type="entry name" value="SAM-dependent_MTases_sf"/>
</dbReference>